<name>A0ABP0GEZ8_CLALP</name>
<comment type="similarity">
    <text evidence="8">Belongs to the glycosyltransferase 68 family.</text>
</comment>
<keyword evidence="15" id="KW-1185">Reference proteome</keyword>
<dbReference type="InterPro" id="IPR045130">
    <property type="entry name" value="OFUT2-like"/>
</dbReference>
<evidence type="ECO:0000256" key="8">
    <source>
        <dbReference type="ARBA" id="ARBA00025803"/>
    </source>
</evidence>
<organism evidence="14 15">
    <name type="scientific">Clavelina lepadiformis</name>
    <name type="common">Light-bulb sea squirt</name>
    <name type="synonym">Ascidia lepadiformis</name>
    <dbReference type="NCBI Taxonomy" id="159417"/>
    <lineage>
        <taxon>Eukaryota</taxon>
        <taxon>Metazoa</taxon>
        <taxon>Chordata</taxon>
        <taxon>Tunicata</taxon>
        <taxon>Ascidiacea</taxon>
        <taxon>Aplousobranchia</taxon>
        <taxon>Clavelinidae</taxon>
        <taxon>Clavelina</taxon>
    </lineage>
</organism>
<evidence type="ECO:0000256" key="1">
    <source>
        <dbReference type="ARBA" id="ARBA00004240"/>
    </source>
</evidence>
<comment type="pathway">
    <text evidence="2">Protein modification; protein glycosylation.</text>
</comment>
<evidence type="ECO:0000256" key="7">
    <source>
        <dbReference type="ARBA" id="ARBA00023277"/>
    </source>
</evidence>
<evidence type="ECO:0000256" key="4">
    <source>
        <dbReference type="ARBA" id="ARBA00022679"/>
    </source>
</evidence>
<dbReference type="InterPro" id="IPR019378">
    <property type="entry name" value="GDP-Fuc_O-FucTrfase"/>
</dbReference>
<evidence type="ECO:0000256" key="6">
    <source>
        <dbReference type="ARBA" id="ARBA00023253"/>
    </source>
</evidence>
<dbReference type="CDD" id="cd11296">
    <property type="entry name" value="O-FucT_like"/>
    <property type="match status" value="1"/>
</dbReference>
<dbReference type="Gene3D" id="3.40.50.11340">
    <property type="match status" value="1"/>
</dbReference>
<protein>
    <recommendedName>
        <fullName evidence="9">GDP-fucose protein O-fucosyltransferase 2</fullName>
        <ecNumber evidence="3">2.4.1.221</ecNumber>
    </recommendedName>
    <alternativeName>
        <fullName evidence="10">Peptide-O-fucosyltransferase 2</fullName>
    </alternativeName>
</protein>
<comment type="catalytic activity">
    <reaction evidence="12">
        <text>L-seryl-[protein] + GDP-beta-L-fucose = 3-O-(alpha-L-fucosyl)-L-seryl-[protein] + GDP + H(+)</text>
        <dbReference type="Rhea" id="RHEA:63644"/>
        <dbReference type="Rhea" id="RHEA-COMP:9863"/>
        <dbReference type="Rhea" id="RHEA-COMP:17914"/>
        <dbReference type="ChEBI" id="CHEBI:15378"/>
        <dbReference type="ChEBI" id="CHEBI:29999"/>
        <dbReference type="ChEBI" id="CHEBI:57273"/>
        <dbReference type="ChEBI" id="CHEBI:58189"/>
        <dbReference type="ChEBI" id="CHEBI:189632"/>
        <dbReference type="EC" id="2.4.1.221"/>
    </reaction>
    <physiologicalReaction direction="left-to-right" evidence="12">
        <dbReference type="Rhea" id="RHEA:63645"/>
    </physiologicalReaction>
</comment>
<evidence type="ECO:0000256" key="9">
    <source>
        <dbReference type="ARBA" id="ARBA00026232"/>
    </source>
</evidence>
<dbReference type="PANTHER" id="PTHR13398:SF0">
    <property type="entry name" value="GDP-FUCOSE PROTEIN O-FUCOSYLTRANSFERASE 2"/>
    <property type="match status" value="1"/>
</dbReference>
<sequence length="540" mass="62087">MAKICSLSYIKRHVIKLTLFIVILCLVLEYLYIMEKFSGTFRVGKVSKDISESLLSSSLTVSTHENTSLLKSEESPIHFFPTQGFTNTHSILKKPTATVFPPAASSSNMHHSSKIYLNCSTWRKPLHNVSALSSQITLAPDRFLYPGLIWGPNNQVIGLFQSIYVAIRLNRTLVVPLFQTHNTQGKIQNVPDYQRIDVDHLCSFVSCISIEDFRKKCSGSMDVVFQAMPSKMRDVKKFQRDTQMHIIMKEEHKLSDNFVGNSLQISASENWLPSNQQVIRSTFNTTAPCALFANAFKPLTLTSMGQIAIPLDKNYTKVRQIKDDRLYMAIVDSVRRPECITQLADAYIDANIGTDEFVAVHWRYDKNDWLRVFRGLKKYELCEVVTNITPEDVARAIINNLPLLHDKNEMHSQNISAAVSVYIATPPSLKEFKLEIFNHLENLDPRIKRVSLDLDVYLSKSVFNKCWNSTGWVSLPDILSLIEMEIMRKSKYFFYSYESTWSENIRPLRWKRSEGKIQRLFEASILDLSKTVMKKRKKRN</sequence>
<proteinExistence type="inferred from homology"/>
<evidence type="ECO:0000256" key="2">
    <source>
        <dbReference type="ARBA" id="ARBA00004922"/>
    </source>
</evidence>
<evidence type="ECO:0000256" key="10">
    <source>
        <dbReference type="ARBA" id="ARBA00033083"/>
    </source>
</evidence>
<evidence type="ECO:0000256" key="5">
    <source>
        <dbReference type="ARBA" id="ARBA00022824"/>
    </source>
</evidence>
<gene>
    <name evidence="14" type="ORF">CVLEPA_LOCUS21405</name>
</gene>
<evidence type="ECO:0000256" key="13">
    <source>
        <dbReference type="SAM" id="Phobius"/>
    </source>
</evidence>
<evidence type="ECO:0000256" key="11">
    <source>
        <dbReference type="ARBA" id="ARBA00047273"/>
    </source>
</evidence>
<feature type="transmembrane region" description="Helical" evidence="13">
    <location>
        <begin position="14"/>
        <end position="33"/>
    </location>
</feature>
<evidence type="ECO:0000256" key="3">
    <source>
        <dbReference type="ARBA" id="ARBA00012196"/>
    </source>
</evidence>
<keyword evidence="7" id="KW-0119">Carbohydrate metabolism</keyword>
<keyword evidence="13" id="KW-0812">Transmembrane</keyword>
<comment type="catalytic activity">
    <reaction evidence="11">
        <text>L-threonyl-[protein] + GDP-beta-L-fucose = 3-O-(alpha-L-fucosyl)-L-threonyl-[protein] + GDP + H(+)</text>
        <dbReference type="Rhea" id="RHEA:70491"/>
        <dbReference type="Rhea" id="RHEA-COMP:11060"/>
        <dbReference type="Rhea" id="RHEA-COMP:17915"/>
        <dbReference type="ChEBI" id="CHEBI:15378"/>
        <dbReference type="ChEBI" id="CHEBI:30013"/>
        <dbReference type="ChEBI" id="CHEBI:57273"/>
        <dbReference type="ChEBI" id="CHEBI:58189"/>
        <dbReference type="ChEBI" id="CHEBI:189631"/>
        <dbReference type="EC" id="2.4.1.221"/>
    </reaction>
    <physiologicalReaction direction="left-to-right" evidence="11">
        <dbReference type="Rhea" id="RHEA:70492"/>
    </physiologicalReaction>
</comment>
<dbReference type="PANTHER" id="PTHR13398">
    <property type="entry name" value="GDP-FUCOSE PROTEIN O-FUCOSYLTRANSFERASE 2"/>
    <property type="match status" value="1"/>
</dbReference>
<dbReference type="Proteomes" id="UP001642483">
    <property type="component" value="Unassembled WGS sequence"/>
</dbReference>
<keyword evidence="13" id="KW-0472">Membrane</keyword>
<keyword evidence="6" id="KW-0294">Fucose metabolism</keyword>
<keyword evidence="13" id="KW-1133">Transmembrane helix</keyword>
<evidence type="ECO:0000313" key="15">
    <source>
        <dbReference type="Proteomes" id="UP001642483"/>
    </source>
</evidence>
<dbReference type="Pfam" id="PF10250">
    <property type="entry name" value="O-FucT"/>
    <property type="match status" value="1"/>
</dbReference>
<reference evidence="14 15" key="1">
    <citation type="submission" date="2024-02" db="EMBL/GenBank/DDBJ databases">
        <authorList>
            <person name="Daric V."/>
            <person name="Darras S."/>
        </authorList>
    </citation>
    <scope>NUCLEOTIDE SEQUENCE [LARGE SCALE GENOMIC DNA]</scope>
</reference>
<dbReference type="EC" id="2.4.1.221" evidence="3"/>
<keyword evidence="4" id="KW-0808">Transferase</keyword>
<keyword evidence="5" id="KW-0256">Endoplasmic reticulum</keyword>
<dbReference type="EMBL" id="CAWYQH010000108">
    <property type="protein sequence ID" value="CAK8689389.1"/>
    <property type="molecule type" value="Genomic_DNA"/>
</dbReference>
<evidence type="ECO:0000313" key="14">
    <source>
        <dbReference type="EMBL" id="CAK8689389.1"/>
    </source>
</evidence>
<dbReference type="Gene3D" id="3.40.50.11350">
    <property type="match status" value="1"/>
</dbReference>
<comment type="caution">
    <text evidence="14">The sequence shown here is derived from an EMBL/GenBank/DDBJ whole genome shotgun (WGS) entry which is preliminary data.</text>
</comment>
<accession>A0ABP0GEZ8</accession>
<comment type="subcellular location">
    <subcellularLocation>
        <location evidence="1">Endoplasmic reticulum</location>
    </subcellularLocation>
</comment>
<evidence type="ECO:0000256" key="12">
    <source>
        <dbReference type="ARBA" id="ARBA00048647"/>
    </source>
</evidence>